<reference evidence="3" key="1">
    <citation type="journal article" date="2017" name="Nature">
        <title>The sunflower genome provides insights into oil metabolism, flowering and Asterid evolution.</title>
        <authorList>
            <person name="Badouin H."/>
            <person name="Gouzy J."/>
            <person name="Grassa C.J."/>
            <person name="Murat F."/>
            <person name="Staton S.E."/>
            <person name="Cottret L."/>
            <person name="Lelandais-Briere C."/>
            <person name="Owens G.L."/>
            <person name="Carrere S."/>
            <person name="Mayjonade B."/>
            <person name="Legrand L."/>
            <person name="Gill N."/>
            <person name="Kane N.C."/>
            <person name="Bowers J.E."/>
            <person name="Hubner S."/>
            <person name="Bellec A."/>
            <person name="Berard A."/>
            <person name="Berges H."/>
            <person name="Blanchet N."/>
            <person name="Boniface M.C."/>
            <person name="Brunel D."/>
            <person name="Catrice O."/>
            <person name="Chaidir N."/>
            <person name="Claudel C."/>
            <person name="Donnadieu C."/>
            <person name="Faraut T."/>
            <person name="Fievet G."/>
            <person name="Helmstetter N."/>
            <person name="King M."/>
            <person name="Knapp S.J."/>
            <person name="Lai Z."/>
            <person name="Le Paslier M.C."/>
            <person name="Lippi Y."/>
            <person name="Lorenzon L."/>
            <person name="Mandel J.R."/>
            <person name="Marage G."/>
            <person name="Marchand G."/>
            <person name="Marquand E."/>
            <person name="Bret-Mestries E."/>
            <person name="Morien E."/>
            <person name="Nambeesan S."/>
            <person name="Nguyen T."/>
            <person name="Pegot-Espagnet P."/>
            <person name="Pouilly N."/>
            <person name="Raftis F."/>
            <person name="Sallet E."/>
            <person name="Schiex T."/>
            <person name="Thomas J."/>
            <person name="Vandecasteele C."/>
            <person name="Vares D."/>
            <person name="Vear F."/>
            <person name="Vautrin S."/>
            <person name="Crespi M."/>
            <person name="Mangin B."/>
            <person name="Burke J.M."/>
            <person name="Salse J."/>
            <person name="Munos S."/>
            <person name="Vincourt P."/>
            <person name="Rieseberg L.H."/>
            <person name="Langlade N.B."/>
        </authorList>
    </citation>
    <scope>NUCLEOTIDE SEQUENCE [LARGE SCALE GENOMIC DNA]</scope>
    <source>
        <strain evidence="3">cv. SF193</strain>
    </source>
</reference>
<evidence type="ECO:0000313" key="2">
    <source>
        <dbReference type="EMBL" id="OTG28456.1"/>
    </source>
</evidence>
<keyword evidence="1" id="KW-0732">Signal</keyword>
<dbReference type="InParanoid" id="A0A251V025"/>
<feature type="chain" id="PRO_5012287193" evidence="1">
    <location>
        <begin position="25"/>
        <end position="88"/>
    </location>
</feature>
<accession>A0A251V025</accession>
<dbReference type="EMBL" id="CM007893">
    <property type="protein sequence ID" value="OTG28456.1"/>
    <property type="molecule type" value="Genomic_DNA"/>
</dbReference>
<sequence length="88" mass="10610">MYRISSRLCRWLLLFTIYSPIIIPKLDFPFLLNCFLFNVIANHKSYLSSISQWRFTLKHLMMPYQPMVLKGLDFVGLSTRNKQWCLKY</sequence>
<evidence type="ECO:0000256" key="1">
    <source>
        <dbReference type="SAM" id="SignalP"/>
    </source>
</evidence>
<organism evidence="2 3">
    <name type="scientific">Helianthus annuus</name>
    <name type="common">Common sunflower</name>
    <dbReference type="NCBI Taxonomy" id="4232"/>
    <lineage>
        <taxon>Eukaryota</taxon>
        <taxon>Viridiplantae</taxon>
        <taxon>Streptophyta</taxon>
        <taxon>Embryophyta</taxon>
        <taxon>Tracheophyta</taxon>
        <taxon>Spermatophyta</taxon>
        <taxon>Magnoliopsida</taxon>
        <taxon>eudicotyledons</taxon>
        <taxon>Gunneridae</taxon>
        <taxon>Pentapetalae</taxon>
        <taxon>asterids</taxon>
        <taxon>campanulids</taxon>
        <taxon>Asterales</taxon>
        <taxon>Asteraceae</taxon>
        <taxon>Asteroideae</taxon>
        <taxon>Heliantheae alliance</taxon>
        <taxon>Heliantheae</taxon>
        <taxon>Helianthus</taxon>
    </lineage>
</organism>
<proteinExistence type="predicted"/>
<gene>
    <name evidence="2" type="ORF">HannXRQ_Chr04g0111471</name>
</gene>
<feature type="signal peptide" evidence="1">
    <location>
        <begin position="1"/>
        <end position="24"/>
    </location>
</feature>
<protein>
    <submittedName>
        <fullName evidence="2">Uncharacterized protein</fullName>
    </submittedName>
</protein>
<dbReference type="Proteomes" id="UP000215914">
    <property type="component" value="Chromosome 4"/>
</dbReference>
<evidence type="ECO:0000313" key="3">
    <source>
        <dbReference type="Proteomes" id="UP000215914"/>
    </source>
</evidence>
<keyword evidence="3" id="KW-1185">Reference proteome</keyword>
<dbReference type="AlphaFoldDB" id="A0A251V025"/>
<name>A0A251V025_HELAN</name>